<evidence type="ECO:0000313" key="1">
    <source>
        <dbReference type="EMBL" id="KAK2574080.1"/>
    </source>
</evidence>
<proteinExistence type="predicted"/>
<dbReference type="Proteomes" id="UP001249851">
    <property type="component" value="Unassembled WGS sequence"/>
</dbReference>
<gene>
    <name evidence="1" type="ORF">P5673_000205</name>
</gene>
<accession>A0AAD9R6Q7</accession>
<comment type="caution">
    <text evidence="1">The sequence shown here is derived from an EMBL/GenBank/DDBJ whole genome shotgun (WGS) entry which is preliminary data.</text>
</comment>
<name>A0AAD9R6Q7_ACRCE</name>
<reference evidence="1" key="1">
    <citation type="journal article" date="2023" name="G3 (Bethesda)">
        <title>Whole genome assembly and annotation of the endangered Caribbean coral Acropora cervicornis.</title>
        <authorList>
            <person name="Selwyn J.D."/>
            <person name="Vollmer S.V."/>
        </authorList>
    </citation>
    <scope>NUCLEOTIDE SEQUENCE</scope>
    <source>
        <strain evidence="1">K2</strain>
    </source>
</reference>
<keyword evidence="2" id="KW-1185">Reference proteome</keyword>
<dbReference type="PANTHER" id="PTHR33198">
    <property type="entry name" value="ANK_REP_REGION DOMAIN-CONTAINING PROTEIN-RELATED"/>
    <property type="match status" value="1"/>
</dbReference>
<dbReference type="AlphaFoldDB" id="A0AAD9R6Q7"/>
<organism evidence="1 2">
    <name type="scientific">Acropora cervicornis</name>
    <name type="common">Staghorn coral</name>
    <dbReference type="NCBI Taxonomy" id="6130"/>
    <lineage>
        <taxon>Eukaryota</taxon>
        <taxon>Metazoa</taxon>
        <taxon>Cnidaria</taxon>
        <taxon>Anthozoa</taxon>
        <taxon>Hexacorallia</taxon>
        <taxon>Scleractinia</taxon>
        <taxon>Astrocoeniina</taxon>
        <taxon>Acroporidae</taxon>
        <taxon>Acropora</taxon>
    </lineage>
</organism>
<dbReference type="EMBL" id="JARQWQ010000001">
    <property type="protein sequence ID" value="KAK2574080.1"/>
    <property type="molecule type" value="Genomic_DNA"/>
</dbReference>
<reference evidence="1" key="2">
    <citation type="journal article" date="2023" name="Science">
        <title>Genomic signatures of disease resistance in endangered staghorn corals.</title>
        <authorList>
            <person name="Vollmer S.V."/>
            <person name="Selwyn J.D."/>
            <person name="Despard B.A."/>
            <person name="Roesel C.L."/>
        </authorList>
    </citation>
    <scope>NUCLEOTIDE SEQUENCE</scope>
    <source>
        <strain evidence="1">K2</strain>
    </source>
</reference>
<sequence>MEVYLAASGASTKDGKIQTAIILNCAGPQVLEVYGNIAWESDDDKHKPDKVLETLENYCNPRENEVFESYGFWNIQYQEPFDKFLTEIKTRTASCNFQEKEKMMDG</sequence>
<protein>
    <submittedName>
        <fullName evidence="1">Uncharacterized protein</fullName>
    </submittedName>
</protein>
<evidence type="ECO:0000313" key="2">
    <source>
        <dbReference type="Proteomes" id="UP001249851"/>
    </source>
</evidence>